<accession>A0A1I6RD76</accession>
<dbReference type="OrthoDB" id="10019678at2"/>
<feature type="transmembrane region" description="Helical" evidence="1">
    <location>
        <begin position="67"/>
        <end position="86"/>
    </location>
</feature>
<proteinExistence type="predicted"/>
<keyword evidence="1" id="KW-0812">Transmembrane</keyword>
<sequence>MRIVLRRTLPAAGIALLPGAALAHDAFGDLGPFYGGLLHPVMAPVQTLLLAAVAILLARQPLASVRVAYPAAVLAGASAIVLNGVLPQLAPSVRFGAIAAVATGGLALWGRPLPRSLLLAVVMAVTALAAFAGDPAVPTREGMLAALGAILGIGAFVLLLWGVADMAQSRLGRIAGAVAAAWLIAIGAMAAVLPG</sequence>
<feature type="signal peptide" evidence="2">
    <location>
        <begin position="1"/>
        <end position="23"/>
    </location>
</feature>
<evidence type="ECO:0008006" key="5">
    <source>
        <dbReference type="Google" id="ProtNLM"/>
    </source>
</evidence>
<dbReference type="STRING" id="311180.SAMN04488050_1035"/>
<keyword evidence="1" id="KW-0472">Membrane</keyword>
<dbReference type="RefSeq" id="WP_092422469.1">
    <property type="nucleotide sequence ID" value="NZ_FNCL01000003.1"/>
</dbReference>
<evidence type="ECO:0000256" key="1">
    <source>
        <dbReference type="SAM" id="Phobius"/>
    </source>
</evidence>
<feature type="chain" id="PRO_5011516424" description="HupE / UreJ protein" evidence="2">
    <location>
        <begin position="24"/>
        <end position="195"/>
    </location>
</feature>
<dbReference type="EMBL" id="FOZW01000003">
    <property type="protein sequence ID" value="SFS62626.1"/>
    <property type="molecule type" value="Genomic_DNA"/>
</dbReference>
<dbReference type="AlphaFoldDB" id="A0A1I6RD76"/>
<feature type="transmembrane region" description="Helical" evidence="1">
    <location>
        <begin position="143"/>
        <end position="162"/>
    </location>
</feature>
<keyword evidence="2" id="KW-0732">Signal</keyword>
<feature type="transmembrane region" description="Helical" evidence="1">
    <location>
        <begin position="174"/>
        <end position="193"/>
    </location>
</feature>
<feature type="transmembrane region" description="Helical" evidence="1">
    <location>
        <begin position="33"/>
        <end position="58"/>
    </location>
</feature>
<gene>
    <name evidence="3" type="ORF">SAMN04488050_1035</name>
</gene>
<dbReference type="Proteomes" id="UP000199392">
    <property type="component" value="Unassembled WGS sequence"/>
</dbReference>
<protein>
    <recommendedName>
        <fullName evidence="5">HupE / UreJ protein</fullName>
    </recommendedName>
</protein>
<feature type="transmembrane region" description="Helical" evidence="1">
    <location>
        <begin position="117"/>
        <end position="137"/>
    </location>
</feature>
<name>A0A1I6RD76_9RHOB</name>
<evidence type="ECO:0000256" key="2">
    <source>
        <dbReference type="SAM" id="SignalP"/>
    </source>
</evidence>
<evidence type="ECO:0000313" key="4">
    <source>
        <dbReference type="Proteomes" id="UP000199392"/>
    </source>
</evidence>
<keyword evidence="4" id="KW-1185">Reference proteome</keyword>
<reference evidence="4" key="1">
    <citation type="submission" date="2016-10" db="EMBL/GenBank/DDBJ databases">
        <authorList>
            <person name="Varghese N."/>
            <person name="Submissions S."/>
        </authorList>
    </citation>
    <scope>NUCLEOTIDE SEQUENCE [LARGE SCALE GENOMIC DNA]</scope>
    <source>
        <strain evidence="4">DSM 26894</strain>
    </source>
</reference>
<evidence type="ECO:0000313" key="3">
    <source>
        <dbReference type="EMBL" id="SFS62626.1"/>
    </source>
</evidence>
<keyword evidence="1" id="KW-1133">Transmembrane helix</keyword>
<organism evidence="3 4">
    <name type="scientific">Alloyangia pacifica</name>
    <dbReference type="NCBI Taxonomy" id="311180"/>
    <lineage>
        <taxon>Bacteria</taxon>
        <taxon>Pseudomonadati</taxon>
        <taxon>Pseudomonadota</taxon>
        <taxon>Alphaproteobacteria</taxon>
        <taxon>Rhodobacterales</taxon>
        <taxon>Roseobacteraceae</taxon>
        <taxon>Alloyangia</taxon>
    </lineage>
</organism>
<feature type="transmembrane region" description="Helical" evidence="1">
    <location>
        <begin position="92"/>
        <end position="110"/>
    </location>
</feature>